<name>A0ACB8H9T8_PSICU</name>
<reference evidence="1" key="1">
    <citation type="submission" date="2021-10" db="EMBL/GenBank/DDBJ databases">
        <title>Psilocybe cubensis genome.</title>
        <authorList>
            <person name="Mckernan K.J."/>
            <person name="Crawford S."/>
            <person name="Trippe A."/>
            <person name="Kane L.T."/>
            <person name="Mclaughlin S."/>
        </authorList>
    </citation>
    <scope>NUCLEOTIDE SEQUENCE</scope>
    <source>
        <strain evidence="1">MGC-MH-2018</strain>
    </source>
</reference>
<comment type="caution">
    <text evidence="1">The sequence shown here is derived from an EMBL/GenBank/DDBJ whole genome shotgun (WGS) entry which is preliminary data.</text>
</comment>
<protein>
    <submittedName>
        <fullName evidence="1">Tyrosinase P</fullName>
    </submittedName>
</protein>
<gene>
    <name evidence="1" type="ORF">JR316_0004066</name>
</gene>
<dbReference type="EMBL" id="JAFIQS020000003">
    <property type="protein sequence ID" value="KAH9484584.1"/>
    <property type="molecule type" value="Genomic_DNA"/>
</dbReference>
<proteinExistence type="predicted"/>
<sequence length="381" mass="43307">MIPRVLSCFTTLCLVSCIAALNVQINRTEASVDISNFADEQEYIAFNADEGYWGDGTQSLRRQVGGFNHQRPCRKLSVRKEWRDLSATHKREYIKAVKCLLTKRALDRSLPRKFHRYDEFTYTHSNVAEGIHGVGQFLPWHRHFGHLYEKALRDCSYRGPFPYWDWLRDTNGTAPIAESPLFDPVTGFGGDGVPGTYTQPPDDDGALIPLVPDAMKGCVGTGPLVGAIFHVGPNRRLTDHCLNRNFGEFARPVLSQPFIDNIESQTTYDDFWNALDGIPFKPDLRTHDGGHAFVGGDMASFYTSSNDPVFFLHHAGLDRLWWKWQTQDLPNRLYQMGGRVNIAPPYGQVTLDYQLPFDIISSSVKIRSTMDPRLEPYCYTY</sequence>
<evidence type="ECO:0000313" key="2">
    <source>
        <dbReference type="Proteomes" id="UP000664032"/>
    </source>
</evidence>
<accession>A0ACB8H9T8</accession>
<evidence type="ECO:0000313" key="1">
    <source>
        <dbReference type="EMBL" id="KAH9484584.1"/>
    </source>
</evidence>
<keyword evidence="2" id="KW-1185">Reference proteome</keyword>
<dbReference type="Proteomes" id="UP000664032">
    <property type="component" value="Unassembled WGS sequence"/>
</dbReference>
<organism evidence="1 2">
    <name type="scientific">Psilocybe cubensis</name>
    <name type="common">Psychedelic mushroom</name>
    <name type="synonym">Stropharia cubensis</name>
    <dbReference type="NCBI Taxonomy" id="181762"/>
    <lineage>
        <taxon>Eukaryota</taxon>
        <taxon>Fungi</taxon>
        <taxon>Dikarya</taxon>
        <taxon>Basidiomycota</taxon>
        <taxon>Agaricomycotina</taxon>
        <taxon>Agaricomycetes</taxon>
        <taxon>Agaricomycetidae</taxon>
        <taxon>Agaricales</taxon>
        <taxon>Agaricineae</taxon>
        <taxon>Strophariaceae</taxon>
        <taxon>Psilocybe</taxon>
    </lineage>
</organism>